<protein>
    <submittedName>
        <fullName evidence="1">Uncharacterized protein</fullName>
    </submittedName>
</protein>
<reference evidence="2" key="1">
    <citation type="journal article" date="2023" name="Commun. Biol.">
        <title>Genome analysis of Parmales, the sister group of diatoms, reveals the evolutionary specialization of diatoms from phago-mixotrophs to photoautotrophs.</title>
        <authorList>
            <person name="Ban H."/>
            <person name="Sato S."/>
            <person name="Yoshikawa S."/>
            <person name="Yamada K."/>
            <person name="Nakamura Y."/>
            <person name="Ichinomiya M."/>
            <person name="Sato N."/>
            <person name="Blanc-Mathieu R."/>
            <person name="Endo H."/>
            <person name="Kuwata A."/>
            <person name="Ogata H."/>
        </authorList>
    </citation>
    <scope>NUCLEOTIDE SEQUENCE [LARGE SCALE GENOMIC DNA]</scope>
    <source>
        <strain evidence="2">NIES 3700</strain>
    </source>
</reference>
<gene>
    <name evidence="1" type="ORF">TrLO_g587</name>
</gene>
<proteinExistence type="predicted"/>
<comment type="caution">
    <text evidence="1">The sequence shown here is derived from an EMBL/GenBank/DDBJ whole genome shotgun (WGS) entry which is preliminary data.</text>
</comment>
<dbReference type="Proteomes" id="UP001165122">
    <property type="component" value="Unassembled WGS sequence"/>
</dbReference>
<organism evidence="1 2">
    <name type="scientific">Triparma laevis f. longispina</name>
    <dbReference type="NCBI Taxonomy" id="1714387"/>
    <lineage>
        <taxon>Eukaryota</taxon>
        <taxon>Sar</taxon>
        <taxon>Stramenopiles</taxon>
        <taxon>Ochrophyta</taxon>
        <taxon>Bolidophyceae</taxon>
        <taxon>Parmales</taxon>
        <taxon>Triparmaceae</taxon>
        <taxon>Triparma</taxon>
    </lineage>
</organism>
<accession>A0A9W7A5G8</accession>
<keyword evidence="2" id="KW-1185">Reference proteome</keyword>
<dbReference type="EMBL" id="BRXW01000534">
    <property type="protein sequence ID" value="GMH63806.1"/>
    <property type="molecule type" value="Genomic_DNA"/>
</dbReference>
<evidence type="ECO:0000313" key="1">
    <source>
        <dbReference type="EMBL" id="GMH63806.1"/>
    </source>
</evidence>
<dbReference type="AlphaFoldDB" id="A0A9W7A5G8"/>
<name>A0A9W7A5G8_9STRA</name>
<evidence type="ECO:0000313" key="2">
    <source>
        <dbReference type="Proteomes" id="UP001165122"/>
    </source>
</evidence>
<sequence length="88" mass="10509">MFYCHPDVYAGWGDELVKRWTLESWDRWGSEKPSWFTEACVNHVPNEYVPYDWRVKYKKTNGRVNDAQLKKRRGSVSVRELLGGKEDR</sequence>